<dbReference type="SUPFAM" id="SSF54001">
    <property type="entry name" value="Cysteine proteinases"/>
    <property type="match status" value="1"/>
</dbReference>
<dbReference type="PhylomeDB" id="A7TH25"/>
<dbReference type="eggNOG" id="KOG0045">
    <property type="taxonomic scope" value="Eukaryota"/>
</dbReference>
<keyword evidence="3" id="KW-0378">Hydrolase</keyword>
<dbReference type="Proteomes" id="UP000000267">
    <property type="component" value="Unassembled WGS sequence"/>
</dbReference>
<dbReference type="KEGG" id="vpo:Kpol_1032p73"/>
<dbReference type="InParanoid" id="A7TH25"/>
<dbReference type="InterPro" id="IPR051297">
    <property type="entry name" value="PalB/RIM13"/>
</dbReference>
<keyword evidence="4" id="KW-0788">Thiol protease</keyword>
<comment type="similarity">
    <text evidence="1">Belongs to the peptidase C2 family. PalB/RIM13 subfamily.</text>
</comment>
<keyword evidence="7" id="KW-1185">Reference proteome</keyword>
<dbReference type="OrthoDB" id="167576at2759"/>
<dbReference type="GO" id="GO:0004197">
    <property type="term" value="F:cysteine-type endopeptidase activity"/>
    <property type="evidence" value="ECO:0007669"/>
    <property type="project" value="TreeGrafter"/>
</dbReference>
<evidence type="ECO:0000256" key="4">
    <source>
        <dbReference type="ARBA" id="ARBA00022807"/>
    </source>
</evidence>
<gene>
    <name evidence="6" type="ORF">Kpol_1032p73</name>
</gene>
<dbReference type="HOGENOM" id="CLU_395483_0_0_1"/>
<evidence type="ECO:0000313" key="7">
    <source>
        <dbReference type="Proteomes" id="UP000000267"/>
    </source>
</evidence>
<dbReference type="AlphaFoldDB" id="A7TH25"/>
<dbReference type="MEROPS" id="C02.030"/>
<protein>
    <recommendedName>
        <fullName evidence="5">Cysteine protease RIM13</fullName>
    </recommendedName>
</protein>
<dbReference type="FunCoup" id="A7TH25">
    <property type="interactions" value="35"/>
</dbReference>
<dbReference type="EMBL" id="DS480389">
    <property type="protein sequence ID" value="EDO18477.1"/>
    <property type="molecule type" value="Genomic_DNA"/>
</dbReference>
<evidence type="ECO:0000313" key="6">
    <source>
        <dbReference type="EMBL" id="EDO18477.1"/>
    </source>
</evidence>
<dbReference type="GeneID" id="5546764"/>
<evidence type="ECO:0000256" key="5">
    <source>
        <dbReference type="ARBA" id="ARBA00042255"/>
    </source>
</evidence>
<reference evidence="6 7" key="1">
    <citation type="journal article" date="2007" name="Proc. Natl. Acad. Sci. U.S.A.">
        <title>Independent sorting-out of thousands of duplicated gene pairs in two yeast species descended from a whole-genome duplication.</title>
        <authorList>
            <person name="Scannell D.R."/>
            <person name="Frank A.C."/>
            <person name="Conant G.C."/>
            <person name="Byrne K.P."/>
            <person name="Woolfit M."/>
            <person name="Wolfe K.H."/>
        </authorList>
    </citation>
    <scope>NUCLEOTIDE SEQUENCE [LARGE SCALE GENOMIC DNA]</scope>
    <source>
        <strain evidence="7">ATCC 22028 / DSM 70294 / BCRC 21397 / CBS 2163 / NBRC 10782 / NRRL Y-8283 / UCD 57-17</strain>
    </source>
</reference>
<dbReference type="InterPro" id="IPR038765">
    <property type="entry name" value="Papain-like_cys_pep_sf"/>
</dbReference>
<name>A7TH25_VANPO</name>
<dbReference type="GO" id="GO:0006508">
    <property type="term" value="P:proteolysis"/>
    <property type="evidence" value="ECO:0007669"/>
    <property type="project" value="UniProtKB-KW"/>
</dbReference>
<dbReference type="STRING" id="436907.A7TH25"/>
<sequence length="716" mass="82637">MRLEDWELINKLRSEIYLGKSNKWIEDSLKLLGTKSQLCDDSSFKTAIETLNDDFKNLSAKQKLLWLTSRIGNCFYPPLDVDVAGPICWSNELVCPLVDLEVASKYTEREMLTPDNEGSVEQCHDIEDCSLVSSLINISMRDIELPKIKQVNDNIYHLNMFFNGSLNRLVSVDISKIPSTKEGKQLSISSDNWRSKIAEAAYLLTFTGSYGTKGSNTAIDTSRLTGYFPEIANLQMYSIDTIIKYFNSEVCLLALGTGSDLGKNEKNLIKNHDYPVVDIDKNSRRLFLRDPLDRNSRIEIDENDFQTYFQQLYLNWDTSKLFKYNQSLTFVYKSDSCNQFMTIFDKPLFKVENRSSTTETAWILLENHLTAGNEDSTETISYLQEIPENILNYIIEPPIGAYNVGLQLIKLEIPPNSDKKFFCHSSNNATLTLHIRSISKHITVKKFSNSLLRSQIQYELTATDVGRLNKLYNNYYLNPTFQLLINSNENTQKFINIQLLSGNPNNLLNFQVYAYDDYELIKPIMPDSHYEHQRYSKEFVPLFSNKLYKIVCSTYQRSICDNFSLNALFSNPIDNNSNDVSKTIELKQVYTEYGEMPFQNSLESSWSSKSTRKKIKITSMTKTKVFIRFIPQSESRTCRFRFNIFDSVTHELFHEEHEFIKIPIGGKVIPDLDILENSSSIVLMEKDDDRSSKDIDEALKFNLLISSNKKVFIYEL</sequence>
<dbReference type="RefSeq" id="XP_001646335.1">
    <property type="nucleotide sequence ID" value="XM_001646285.1"/>
</dbReference>
<evidence type="ECO:0000256" key="3">
    <source>
        <dbReference type="ARBA" id="ARBA00022801"/>
    </source>
</evidence>
<organism evidence="7">
    <name type="scientific">Vanderwaltozyma polyspora (strain ATCC 22028 / DSM 70294 / BCRC 21397 / CBS 2163 / NBRC 10782 / NRRL Y-8283 / UCD 57-17)</name>
    <name type="common">Kluyveromyces polysporus</name>
    <dbReference type="NCBI Taxonomy" id="436907"/>
    <lineage>
        <taxon>Eukaryota</taxon>
        <taxon>Fungi</taxon>
        <taxon>Dikarya</taxon>
        <taxon>Ascomycota</taxon>
        <taxon>Saccharomycotina</taxon>
        <taxon>Saccharomycetes</taxon>
        <taxon>Saccharomycetales</taxon>
        <taxon>Saccharomycetaceae</taxon>
        <taxon>Vanderwaltozyma</taxon>
    </lineage>
</organism>
<proteinExistence type="inferred from homology"/>
<dbReference type="PANTHER" id="PTHR46143:SF1">
    <property type="entry name" value="CALPAIN-7"/>
    <property type="match status" value="1"/>
</dbReference>
<evidence type="ECO:0000256" key="2">
    <source>
        <dbReference type="ARBA" id="ARBA00022670"/>
    </source>
</evidence>
<dbReference type="InterPro" id="IPR036213">
    <property type="entry name" value="Calpain_III_sf"/>
</dbReference>
<accession>A7TH25</accession>
<evidence type="ECO:0000256" key="1">
    <source>
        <dbReference type="ARBA" id="ARBA00010193"/>
    </source>
</evidence>
<keyword evidence="2" id="KW-0645">Protease</keyword>
<dbReference type="SUPFAM" id="SSF49758">
    <property type="entry name" value="Calpain large subunit, middle domain (domain III)"/>
    <property type="match status" value="1"/>
</dbReference>
<dbReference type="OMA" id="GWLPQII"/>
<dbReference type="PANTHER" id="PTHR46143">
    <property type="entry name" value="CALPAIN-7"/>
    <property type="match status" value="1"/>
</dbReference>